<accession>A0ABV7YB87</accession>
<keyword evidence="1 4" id="KW-0646">Protease inhibitor</keyword>
<dbReference type="SUPFAM" id="SSF141066">
    <property type="entry name" value="ICP-like"/>
    <property type="match status" value="1"/>
</dbReference>
<dbReference type="Proteomes" id="UP001595699">
    <property type="component" value="Unassembled WGS sequence"/>
</dbReference>
<proteinExistence type="predicted"/>
<dbReference type="InterPro" id="IPR052781">
    <property type="entry name" value="Cys_protease_inhibitor_I42"/>
</dbReference>
<evidence type="ECO:0000313" key="4">
    <source>
        <dbReference type="EMBL" id="MFC3762407.1"/>
    </source>
</evidence>
<dbReference type="PANTHER" id="PTHR36530">
    <property type="entry name" value="INHIBITOR OF CYSTEINE PEPTIDASE"/>
    <property type="match status" value="1"/>
</dbReference>
<organism evidence="4 5">
    <name type="scientific">Tenggerimyces flavus</name>
    <dbReference type="NCBI Taxonomy" id="1708749"/>
    <lineage>
        <taxon>Bacteria</taxon>
        <taxon>Bacillati</taxon>
        <taxon>Actinomycetota</taxon>
        <taxon>Actinomycetes</taxon>
        <taxon>Propionibacteriales</taxon>
        <taxon>Nocardioidaceae</taxon>
        <taxon>Tenggerimyces</taxon>
    </lineage>
</organism>
<dbReference type="InterPro" id="IPR018990">
    <property type="entry name" value="Prot_inh_I42_chagasin"/>
</dbReference>
<comment type="caution">
    <text evidence="4">The sequence shown here is derived from an EMBL/GenBank/DDBJ whole genome shotgun (WGS) entry which is preliminary data.</text>
</comment>
<protein>
    <submittedName>
        <fullName evidence="4">Protease inhibitor I42 family protein</fullName>
    </submittedName>
</protein>
<dbReference type="PANTHER" id="PTHR36530:SF1">
    <property type="entry name" value="AMOEBIASIN-1"/>
    <property type="match status" value="1"/>
</dbReference>
<evidence type="ECO:0000256" key="1">
    <source>
        <dbReference type="ARBA" id="ARBA00022690"/>
    </source>
</evidence>
<reference evidence="5" key="1">
    <citation type="journal article" date="2019" name="Int. J. Syst. Evol. Microbiol.">
        <title>The Global Catalogue of Microorganisms (GCM) 10K type strain sequencing project: providing services to taxonomists for standard genome sequencing and annotation.</title>
        <authorList>
            <consortium name="The Broad Institute Genomics Platform"/>
            <consortium name="The Broad Institute Genome Sequencing Center for Infectious Disease"/>
            <person name="Wu L."/>
            <person name="Ma J."/>
        </authorList>
    </citation>
    <scope>NUCLEOTIDE SEQUENCE [LARGE SCALE GENOMIC DNA]</scope>
    <source>
        <strain evidence="5">CGMCC 4.7241</strain>
    </source>
</reference>
<sequence>MSEIEVTENGTVASVKPGDEIVLRLPESATTGYQWMVDSIAGPIDVVSSDVSHTSSRPGAASERVVRLRAAGPGTAAARLALSRAWETEPVERFEVRLDVQAN</sequence>
<dbReference type="GO" id="GO:0030414">
    <property type="term" value="F:peptidase inhibitor activity"/>
    <property type="evidence" value="ECO:0007669"/>
    <property type="project" value="UniProtKB-KW"/>
</dbReference>
<dbReference type="Pfam" id="PF09394">
    <property type="entry name" value="Inhibitor_I42"/>
    <property type="match status" value="1"/>
</dbReference>
<evidence type="ECO:0000256" key="2">
    <source>
        <dbReference type="ARBA" id="ARBA00022704"/>
    </source>
</evidence>
<evidence type="ECO:0000313" key="5">
    <source>
        <dbReference type="Proteomes" id="UP001595699"/>
    </source>
</evidence>
<evidence type="ECO:0000259" key="3">
    <source>
        <dbReference type="Pfam" id="PF09394"/>
    </source>
</evidence>
<keyword evidence="5" id="KW-1185">Reference proteome</keyword>
<dbReference type="RefSeq" id="WP_205118701.1">
    <property type="nucleotide sequence ID" value="NZ_JAFBCM010000001.1"/>
</dbReference>
<feature type="domain" description="Proteinase inhibitor I42 chagasin" evidence="3">
    <location>
        <begin position="15"/>
        <end position="96"/>
    </location>
</feature>
<dbReference type="InterPro" id="IPR036331">
    <property type="entry name" value="Chagasin-like_sf"/>
</dbReference>
<name>A0ABV7YB87_9ACTN</name>
<dbReference type="Gene3D" id="2.60.40.2020">
    <property type="match status" value="1"/>
</dbReference>
<keyword evidence="2" id="KW-0789">Thiol protease inhibitor</keyword>
<gene>
    <name evidence="4" type="ORF">ACFOUW_16315</name>
</gene>
<dbReference type="EMBL" id="JBHRZH010000015">
    <property type="protein sequence ID" value="MFC3762407.1"/>
    <property type="molecule type" value="Genomic_DNA"/>
</dbReference>